<gene>
    <name evidence="1" type="ORF">NPIL_698671</name>
</gene>
<dbReference type="AlphaFoldDB" id="A0A8X6TRI3"/>
<evidence type="ECO:0000313" key="1">
    <source>
        <dbReference type="EMBL" id="GFT39179.1"/>
    </source>
</evidence>
<comment type="caution">
    <text evidence="1">The sequence shown here is derived from an EMBL/GenBank/DDBJ whole genome shotgun (WGS) entry which is preliminary data.</text>
</comment>
<accession>A0A8X6TRI3</accession>
<keyword evidence="2" id="KW-1185">Reference proteome</keyword>
<proteinExistence type="predicted"/>
<dbReference type="EMBL" id="BMAW01063210">
    <property type="protein sequence ID" value="GFT39179.1"/>
    <property type="molecule type" value="Genomic_DNA"/>
</dbReference>
<reference evidence="1" key="1">
    <citation type="submission" date="2020-08" db="EMBL/GenBank/DDBJ databases">
        <title>Multicomponent nature underlies the extraordinary mechanical properties of spider dragline silk.</title>
        <authorList>
            <person name="Kono N."/>
            <person name="Nakamura H."/>
            <person name="Mori M."/>
            <person name="Yoshida Y."/>
            <person name="Ohtoshi R."/>
            <person name="Malay A.D."/>
            <person name="Moran D.A.P."/>
            <person name="Tomita M."/>
            <person name="Numata K."/>
            <person name="Arakawa K."/>
        </authorList>
    </citation>
    <scope>NUCLEOTIDE SEQUENCE</scope>
</reference>
<sequence length="403" mass="47601">MDNQNDSPVVPLLTLKDIMKSNEEMEYIKEMRNVLFQIIADTKYFSEIFLHKIILRKRDLKLFRFCWSHAISDHVDMAEEKEVVECFQNCEETEDKKKVLSCQNRFTNLCRDYDEMIFDKETLVSNSPSSDFETSTTLETENIIKKSVHTKDIEKRRQKINMESCPKQMIVDTASSSSDTEISELYEQSNLVTDNEICSNTNGYCSSPHKHNENSISKHPNIKNTENSVLGYLREYPKKGLIVHSIGSILIHFLDSIWFPYACYTWCINSKLPLDYIDIEVETESIDSTYESIWRRLFNAGMTYFSYDSKKCKILKLQKNRSRSKQINILHEIMKRERGYYLNELKLLDTIASPFYYIFPHQNEDEYADFETNTQWYLERDPSDFAVVSFATYFQYVFDAERI</sequence>
<evidence type="ECO:0000313" key="2">
    <source>
        <dbReference type="Proteomes" id="UP000887013"/>
    </source>
</evidence>
<name>A0A8X6TRI3_NEPPI</name>
<organism evidence="1 2">
    <name type="scientific">Nephila pilipes</name>
    <name type="common">Giant wood spider</name>
    <name type="synonym">Nephila maculata</name>
    <dbReference type="NCBI Taxonomy" id="299642"/>
    <lineage>
        <taxon>Eukaryota</taxon>
        <taxon>Metazoa</taxon>
        <taxon>Ecdysozoa</taxon>
        <taxon>Arthropoda</taxon>
        <taxon>Chelicerata</taxon>
        <taxon>Arachnida</taxon>
        <taxon>Araneae</taxon>
        <taxon>Araneomorphae</taxon>
        <taxon>Entelegynae</taxon>
        <taxon>Araneoidea</taxon>
        <taxon>Nephilidae</taxon>
        <taxon>Nephila</taxon>
    </lineage>
</organism>
<protein>
    <submittedName>
        <fullName evidence="1">Uncharacterized protein</fullName>
    </submittedName>
</protein>
<dbReference type="OrthoDB" id="10454553at2759"/>
<dbReference type="Proteomes" id="UP000887013">
    <property type="component" value="Unassembled WGS sequence"/>
</dbReference>